<evidence type="ECO:0000256" key="4">
    <source>
        <dbReference type="ARBA" id="ARBA00023125"/>
    </source>
</evidence>
<gene>
    <name evidence="9" type="ORF">HXX76_010957</name>
</gene>
<feature type="compositionally biased region" description="Low complexity" evidence="7">
    <location>
        <begin position="1"/>
        <end position="19"/>
    </location>
</feature>
<feature type="region of interest" description="Disordered" evidence="7">
    <location>
        <begin position="374"/>
        <end position="409"/>
    </location>
</feature>
<keyword evidence="5 6" id="KW-0413">Isomerase</keyword>
<accession>A0A835SA82</accession>
<feature type="region of interest" description="Disordered" evidence="7">
    <location>
        <begin position="1"/>
        <end position="30"/>
    </location>
</feature>
<dbReference type="EC" id="5.6.2.2" evidence="2"/>
<dbReference type="GO" id="GO:0009330">
    <property type="term" value="C:DNA topoisomerase type II (double strand cut, ATP-hydrolyzing) complex"/>
    <property type="evidence" value="ECO:0007669"/>
    <property type="project" value="TreeGrafter"/>
</dbReference>
<dbReference type="Gene3D" id="2.120.10.90">
    <property type="entry name" value="DNA gyrase/topoisomerase IV, subunit A, C-terminal"/>
    <property type="match status" value="1"/>
</dbReference>
<feature type="compositionally biased region" description="Low complexity" evidence="7">
    <location>
        <begin position="1068"/>
        <end position="1081"/>
    </location>
</feature>
<dbReference type="InterPro" id="IPR035516">
    <property type="entry name" value="Gyrase/topoIV_suA_C"/>
</dbReference>
<feature type="compositionally biased region" description="Low complexity" evidence="7">
    <location>
        <begin position="868"/>
        <end position="893"/>
    </location>
</feature>
<dbReference type="CDD" id="cd00187">
    <property type="entry name" value="TOP4c"/>
    <property type="match status" value="1"/>
</dbReference>
<feature type="region of interest" description="Disordered" evidence="7">
    <location>
        <begin position="606"/>
        <end position="625"/>
    </location>
</feature>
<feature type="region of interest" description="Disordered" evidence="7">
    <location>
        <begin position="1048"/>
        <end position="1081"/>
    </location>
</feature>
<dbReference type="InterPro" id="IPR006691">
    <property type="entry name" value="GyrA/parC_rep"/>
</dbReference>
<evidence type="ECO:0000256" key="1">
    <source>
        <dbReference type="ARBA" id="ARBA00008263"/>
    </source>
</evidence>
<dbReference type="InterPro" id="IPR013758">
    <property type="entry name" value="Topo_IIA_A/C_ab"/>
</dbReference>
<dbReference type="Gene3D" id="1.10.268.10">
    <property type="entry name" value="Topoisomerase, domain 3"/>
    <property type="match status" value="2"/>
</dbReference>
<proteinExistence type="inferred from homology"/>
<dbReference type="Gene3D" id="3.30.1360.40">
    <property type="match status" value="1"/>
</dbReference>
<dbReference type="Proteomes" id="UP000650467">
    <property type="component" value="Unassembled WGS sequence"/>
</dbReference>
<feature type="compositionally biased region" description="Acidic residues" evidence="7">
    <location>
        <begin position="896"/>
        <end position="913"/>
    </location>
</feature>
<dbReference type="PANTHER" id="PTHR43493">
    <property type="entry name" value="DNA GYRASE/TOPOISOMERASE SUBUNIT A"/>
    <property type="match status" value="1"/>
</dbReference>
<feature type="compositionally biased region" description="Basic and acidic residues" evidence="7">
    <location>
        <begin position="461"/>
        <end position="474"/>
    </location>
</feature>
<keyword evidence="10" id="KW-1185">Reference proteome</keyword>
<feature type="compositionally biased region" description="Basic residues" evidence="7">
    <location>
        <begin position="1119"/>
        <end position="1131"/>
    </location>
</feature>
<dbReference type="InterPro" id="IPR013757">
    <property type="entry name" value="Topo_IIA_A_a_sf"/>
</dbReference>
<reference evidence="9" key="1">
    <citation type="journal article" date="2020" name="bioRxiv">
        <title>Comparative genomics of Chlamydomonas.</title>
        <authorList>
            <person name="Craig R.J."/>
            <person name="Hasan A.R."/>
            <person name="Ness R.W."/>
            <person name="Keightley P.D."/>
        </authorList>
    </citation>
    <scope>NUCLEOTIDE SEQUENCE</scope>
    <source>
        <strain evidence="9">SAG 7.73</strain>
    </source>
</reference>
<feature type="compositionally biased region" description="Gly residues" evidence="7">
    <location>
        <begin position="116"/>
        <end position="127"/>
    </location>
</feature>
<comment type="caution">
    <text evidence="9">The sequence shown here is derived from an EMBL/GenBank/DDBJ whole genome shotgun (WGS) entry which is preliminary data.</text>
</comment>
<evidence type="ECO:0000259" key="8">
    <source>
        <dbReference type="PROSITE" id="PS52040"/>
    </source>
</evidence>
<dbReference type="GO" id="GO:0006265">
    <property type="term" value="P:DNA topological change"/>
    <property type="evidence" value="ECO:0007669"/>
    <property type="project" value="UniProtKB-UniRule"/>
</dbReference>
<evidence type="ECO:0000313" key="10">
    <source>
        <dbReference type="Proteomes" id="UP000650467"/>
    </source>
</evidence>
<feature type="compositionally biased region" description="Basic and acidic residues" evidence="7">
    <location>
        <begin position="1241"/>
        <end position="1252"/>
    </location>
</feature>
<evidence type="ECO:0000313" key="9">
    <source>
        <dbReference type="EMBL" id="KAG2423189.1"/>
    </source>
</evidence>
<evidence type="ECO:0000256" key="6">
    <source>
        <dbReference type="PROSITE-ProRule" id="PRU01384"/>
    </source>
</evidence>
<feature type="region of interest" description="Disordered" evidence="7">
    <location>
        <begin position="1225"/>
        <end position="1279"/>
    </location>
</feature>
<feature type="region of interest" description="Disordered" evidence="7">
    <location>
        <begin position="108"/>
        <end position="127"/>
    </location>
</feature>
<dbReference type="InterPro" id="IPR050220">
    <property type="entry name" value="Type_II_DNA_Topoisomerases"/>
</dbReference>
<dbReference type="Pfam" id="PF03989">
    <property type="entry name" value="DNA_gyraseA_C"/>
    <property type="match status" value="4"/>
</dbReference>
<dbReference type="AlphaFoldDB" id="A0A835SA82"/>
<sequence length="1279" mass="129440">MAGTSALPAPAARAGRTPAGPAPSPLLSGTGFQQRPLAAVASLPAAACASASSTSTSACGSARPTCANGPALPGAAAAAAAWPHQHHYQRHHSYTHGGSRGLSLVTSAARGSGSSANGGSGSSSGGGAAAVAVAERVEDRELVDETHDSYLSYAMSVIVSRALPDVRDGLKPVHRRILYAMHELGLVPTKPYKKCARVVGEVLGKFHPHGDNAVYDSLVRLAQDFAMRLPLVQGHGNFGSVDADPAAAMRYTECRLAPAAGGLLLGDLGPATVEWRDTFDASQQEPVVLPAVVPNLLVNGSQGIAVGLASTIPPHNLREVVAALRRLIANPQVTTEELMECVRGPDYPTGGQLLTGPELLTAYSTGRGSVVLRGTATIERDGSSSSGGRGGSSSRSRKAAGAAKAKPRGKVAAAAAAAAELKARAADSEEEGGGKELIVITELPYSVCKAQLVADIAHMAAPREEPKGRGRAGKDGSSASGGGGGGGSSSGGSGSSGPRLEGVSDVRDESDRTGMRVVVEVKPGYSAELLLAQLFKETRLQVSQSFNCVALCGSSPQLMGLKDMLAAFLEFRCEVVTRRTQAALSAAQQRLHLVDGFLAVLGSSGSSSSGSSSGSSSSKSGSSSIGNRLDAVVADIRAAPDAAAAREALVSRHGLSEAQAEAVLGLTLRRLTSLEAAKLDAERLQLNETAAALSHILDNRPALLGLVEAEAAAAAEQFGDERRTAVLGAQEAAAAEPEPAALKAALVPAAPCLLLASRRGFLRRLHGEALAPQQRNTRGKTGLKLRSGDALSCLVSGRDRDELLLLAPDGRAFATNATLGTGGGGGAAAMAAAPSPAGASVANVLKLESSFPVAALLPVPPHLAAASRTAATSSSSRSRRPAAAAAAAAPGAEPAEHEEEAEHDDHEVEEEADRGEAGPSVVLCSVRGSIKRIALPPKITRAGLVVMGGMQQQAQGQQKGKGKAQDGGGDDELGWAALVYDARPGGGDVVVAVTAAGQAVLFPAGDLRRSGRAAHGVKAVALGSPRRPNDRVADLTILPAALAAGLGSAAAADEEEEHEEEHDEEEVVAGAEQAAGAEGAAPPAAAVGPCLLVVTAQGSGKRIPLSQLSLGRRAQAGRKVIKLGTGRRTRNKTGSAKSGSAAAAPAARSSSNGTGPAAAAGPAAAGPDRVVACLVVGDGDEVVLASRNGVLVRQSVDTITVQGCYTRGTFIMSLDAGDEVADVALSPREEEEEQQQQLAAEKQRQREQEAAGRQRKGGKQPAAGGGAGKTGARKARAAT</sequence>
<feature type="region of interest" description="Disordered" evidence="7">
    <location>
        <begin position="1119"/>
        <end position="1163"/>
    </location>
</feature>
<dbReference type="OrthoDB" id="276498at2759"/>
<dbReference type="InterPro" id="IPR002205">
    <property type="entry name" value="Topo_IIA_dom_A"/>
</dbReference>
<evidence type="ECO:0000256" key="7">
    <source>
        <dbReference type="SAM" id="MobiDB-lite"/>
    </source>
</evidence>
<dbReference type="SUPFAM" id="SSF101904">
    <property type="entry name" value="GyrA/ParC C-terminal domain-like"/>
    <property type="match status" value="2"/>
</dbReference>
<evidence type="ECO:0000256" key="2">
    <source>
        <dbReference type="ARBA" id="ARBA00012895"/>
    </source>
</evidence>
<dbReference type="GO" id="GO:0005524">
    <property type="term" value="F:ATP binding"/>
    <property type="evidence" value="ECO:0007669"/>
    <property type="project" value="InterPro"/>
</dbReference>
<feature type="region of interest" description="Disordered" evidence="7">
    <location>
        <begin position="868"/>
        <end position="920"/>
    </location>
</feature>
<dbReference type="Pfam" id="PF00521">
    <property type="entry name" value="DNA_topoisoIV"/>
    <property type="match status" value="2"/>
</dbReference>
<keyword evidence="3 6" id="KW-0799">Topoisomerase</keyword>
<feature type="compositionally biased region" description="Low complexity" evidence="7">
    <location>
        <begin position="1135"/>
        <end position="1163"/>
    </location>
</feature>
<keyword evidence="4 6" id="KW-0238">DNA-binding</keyword>
<protein>
    <recommendedName>
        <fullName evidence="2">DNA topoisomerase (ATP-hydrolyzing)</fullName>
        <ecNumber evidence="2">5.6.2.2</ecNumber>
    </recommendedName>
</protein>
<feature type="compositionally biased region" description="Gly residues" evidence="7">
    <location>
        <begin position="479"/>
        <end position="495"/>
    </location>
</feature>
<feature type="domain" description="Topo IIA-type catalytic" evidence="8">
    <location>
        <begin position="163"/>
        <end position="742"/>
    </location>
</feature>
<dbReference type="GO" id="GO:0003677">
    <property type="term" value="F:DNA binding"/>
    <property type="evidence" value="ECO:0007669"/>
    <property type="project" value="UniProtKB-UniRule"/>
</dbReference>
<name>A0A835SA82_CHLIN</name>
<dbReference type="EMBL" id="JAEHOC010000084">
    <property type="protein sequence ID" value="KAG2423189.1"/>
    <property type="molecule type" value="Genomic_DNA"/>
</dbReference>
<comment type="similarity">
    <text evidence="1">Belongs to the type II topoisomerase GyrA/ParC subunit family.</text>
</comment>
<evidence type="ECO:0000256" key="5">
    <source>
        <dbReference type="ARBA" id="ARBA00023235"/>
    </source>
</evidence>
<evidence type="ECO:0000256" key="3">
    <source>
        <dbReference type="ARBA" id="ARBA00023029"/>
    </source>
</evidence>
<comment type="catalytic activity">
    <reaction evidence="6">
        <text>ATP-dependent breakage, passage and rejoining of double-stranded DNA.</text>
        <dbReference type="EC" id="5.6.2.2"/>
    </reaction>
</comment>
<dbReference type="SUPFAM" id="SSF56719">
    <property type="entry name" value="Type II DNA topoisomerase"/>
    <property type="match status" value="1"/>
</dbReference>
<dbReference type="PANTHER" id="PTHR43493:SF5">
    <property type="entry name" value="DNA GYRASE SUBUNIT A, CHLOROPLASTIC_MITOCHONDRIAL"/>
    <property type="match status" value="1"/>
</dbReference>
<dbReference type="InterPro" id="IPR013760">
    <property type="entry name" value="Topo_IIA-like_dom_sf"/>
</dbReference>
<dbReference type="PROSITE" id="PS52040">
    <property type="entry name" value="TOPO_IIA"/>
    <property type="match status" value="1"/>
</dbReference>
<feature type="active site" description="O-(5'-phospho-DNA)-tyrosine intermediate" evidence="6">
    <location>
        <position position="251"/>
    </location>
</feature>
<dbReference type="GO" id="GO:0003918">
    <property type="term" value="F:DNA topoisomerase type II (double strand cut, ATP-hydrolyzing) activity"/>
    <property type="evidence" value="ECO:0007669"/>
    <property type="project" value="UniProtKB-EC"/>
</dbReference>
<feature type="compositionally biased region" description="Low complexity" evidence="7">
    <location>
        <begin position="399"/>
        <end position="409"/>
    </location>
</feature>
<feature type="compositionally biased region" description="Acidic residues" evidence="7">
    <location>
        <begin position="1052"/>
        <end position="1067"/>
    </location>
</feature>
<dbReference type="SMART" id="SM00434">
    <property type="entry name" value="TOP4c"/>
    <property type="match status" value="1"/>
</dbReference>
<dbReference type="Gene3D" id="3.90.199.10">
    <property type="entry name" value="Topoisomerase II, domain 5"/>
    <property type="match status" value="1"/>
</dbReference>
<feature type="compositionally biased region" description="Basic and acidic residues" evidence="7">
    <location>
        <begin position="502"/>
        <end position="511"/>
    </location>
</feature>
<organism evidence="9 10">
    <name type="scientific">Chlamydomonas incerta</name>
    <dbReference type="NCBI Taxonomy" id="51695"/>
    <lineage>
        <taxon>Eukaryota</taxon>
        <taxon>Viridiplantae</taxon>
        <taxon>Chlorophyta</taxon>
        <taxon>core chlorophytes</taxon>
        <taxon>Chlorophyceae</taxon>
        <taxon>CS clade</taxon>
        <taxon>Chlamydomonadales</taxon>
        <taxon>Chlamydomonadaceae</taxon>
        <taxon>Chlamydomonas</taxon>
    </lineage>
</organism>
<feature type="region of interest" description="Disordered" evidence="7">
    <location>
        <begin position="461"/>
        <end position="511"/>
    </location>
</feature>